<evidence type="ECO:0000313" key="3">
    <source>
        <dbReference type="Proteomes" id="UP000008947"/>
    </source>
</evidence>
<name>J0YPU7_9HYPH</name>
<keyword evidence="3" id="KW-1185">Reference proteome</keyword>
<dbReference type="PATRIC" id="fig|1094563.3.peg.1926"/>
<gene>
    <name evidence="2" type="ORF">MCQ_01680</name>
</gene>
<dbReference type="AlphaFoldDB" id="J0YPU7"/>
<dbReference type="HOGENOM" id="CLU_1709660_0_0_5"/>
<reference evidence="2 3" key="1">
    <citation type="submission" date="2012-03" db="EMBL/GenBank/DDBJ databases">
        <title>The Genome Sequence of Bartonella washoensis Sb944nv.</title>
        <authorList>
            <consortium name="The Broad Institute Genome Sequencing Platform"/>
            <consortium name="The Broad Institute Genome Sequencing Center for Infectious Disease"/>
            <person name="Feldgarden M."/>
            <person name="Kirby J."/>
            <person name="Kosoy M."/>
            <person name="Birtles R."/>
            <person name="Probert W.S."/>
            <person name="Chiaraviglio L."/>
            <person name="Young S.K."/>
            <person name="Zeng Q."/>
            <person name="Gargeya S."/>
            <person name="Fitzgerald M."/>
            <person name="Haas B."/>
            <person name="Abouelleil A."/>
            <person name="Alvarado L."/>
            <person name="Arachchi H.M."/>
            <person name="Berlin A."/>
            <person name="Chapman S.B."/>
            <person name="Gearin G."/>
            <person name="Goldberg J."/>
            <person name="Griggs A."/>
            <person name="Gujja S."/>
            <person name="Hansen M."/>
            <person name="Heiman D."/>
            <person name="Howarth C."/>
            <person name="Larimer J."/>
            <person name="Lui A."/>
            <person name="MacDonald P.J.P."/>
            <person name="McCowen C."/>
            <person name="Montmayeur A."/>
            <person name="Murphy C."/>
            <person name="Neiman D."/>
            <person name="Pearson M."/>
            <person name="Priest M."/>
            <person name="Roberts A."/>
            <person name="Saif S."/>
            <person name="Shea T."/>
            <person name="Sisk P."/>
            <person name="Stolte C."/>
            <person name="Sykes S."/>
            <person name="Wortman J."/>
            <person name="Nusbaum C."/>
            <person name="Birren B."/>
        </authorList>
    </citation>
    <scope>NUCLEOTIDE SEQUENCE [LARGE SCALE GENOMIC DNA]</scope>
    <source>
        <strain evidence="2 3">Sb944nv</strain>
    </source>
</reference>
<evidence type="ECO:0000313" key="2">
    <source>
        <dbReference type="EMBL" id="EJF76738.1"/>
    </source>
</evidence>
<feature type="compositionally biased region" description="Basic and acidic residues" evidence="1">
    <location>
        <begin position="8"/>
        <end position="26"/>
    </location>
</feature>
<protein>
    <submittedName>
        <fullName evidence="2">Uncharacterized protein</fullName>
    </submittedName>
</protein>
<evidence type="ECO:0000256" key="1">
    <source>
        <dbReference type="SAM" id="MobiDB-lite"/>
    </source>
</evidence>
<proteinExistence type="predicted"/>
<comment type="caution">
    <text evidence="2">The sequence shown here is derived from an EMBL/GenBank/DDBJ whole genome shotgun (WGS) entry which is preliminary data.</text>
</comment>
<sequence>MGFHPLYNKREKTAKREKLSENDSKKSIAKRIIAQTSPLQRRKMLTWKTFAKRRENIVHKKSNNSLVFNPSLSMLNFLASFKTSRSHPTRVTPSTPPSPSTQTFGFLLGSKCQAPNSNTKAFDVLKHSEHLQLKHIFSLWHKRLIYKDIYYLT</sequence>
<accession>J0YPU7</accession>
<organism evidence="2 3">
    <name type="scientific">Candidatus Bartonella washoeensis Sb944nv</name>
    <dbReference type="NCBI Taxonomy" id="1094563"/>
    <lineage>
        <taxon>Bacteria</taxon>
        <taxon>Pseudomonadati</taxon>
        <taxon>Pseudomonadota</taxon>
        <taxon>Alphaproteobacteria</taxon>
        <taxon>Hyphomicrobiales</taxon>
        <taxon>Bartonellaceae</taxon>
        <taxon>Bartonella</taxon>
    </lineage>
</organism>
<feature type="region of interest" description="Disordered" evidence="1">
    <location>
        <begin position="1"/>
        <end position="26"/>
    </location>
</feature>
<dbReference type="EMBL" id="AILU01000055">
    <property type="protein sequence ID" value="EJF76738.1"/>
    <property type="molecule type" value="Genomic_DNA"/>
</dbReference>
<dbReference type="Proteomes" id="UP000008947">
    <property type="component" value="Unassembled WGS sequence"/>
</dbReference>